<dbReference type="Proteomes" id="UP000289738">
    <property type="component" value="Chromosome A06"/>
</dbReference>
<dbReference type="EC" id="2.7.11.1" evidence="1"/>
<dbReference type="STRING" id="3818.A0A445CTP8"/>
<evidence type="ECO:0000256" key="8">
    <source>
        <dbReference type="ARBA" id="ARBA00048679"/>
    </source>
</evidence>
<keyword evidence="4" id="KW-0547">Nucleotide-binding</keyword>
<evidence type="ECO:0000256" key="2">
    <source>
        <dbReference type="ARBA" id="ARBA00022527"/>
    </source>
</evidence>
<dbReference type="Gene3D" id="1.10.510.10">
    <property type="entry name" value="Transferase(Phosphotransferase) domain 1"/>
    <property type="match status" value="1"/>
</dbReference>
<comment type="caution">
    <text evidence="10">The sequence shown here is derived from an EMBL/GenBank/DDBJ whole genome shotgun (WGS) entry which is preliminary data.</text>
</comment>
<name>A0A445CTP8_ARAHY</name>
<keyword evidence="5" id="KW-0418">Kinase</keyword>
<evidence type="ECO:0000256" key="7">
    <source>
        <dbReference type="ARBA" id="ARBA00047899"/>
    </source>
</evidence>
<evidence type="ECO:0000256" key="1">
    <source>
        <dbReference type="ARBA" id="ARBA00012513"/>
    </source>
</evidence>
<dbReference type="EMBL" id="SDMP01000006">
    <property type="protein sequence ID" value="RYR54264.1"/>
    <property type="molecule type" value="Genomic_DNA"/>
</dbReference>
<feature type="domain" description="Serine-threonine/tyrosine-protein kinase catalytic" evidence="9">
    <location>
        <begin position="14"/>
        <end position="70"/>
    </location>
</feature>
<dbReference type="GO" id="GO:0004674">
    <property type="term" value="F:protein serine/threonine kinase activity"/>
    <property type="evidence" value="ECO:0007669"/>
    <property type="project" value="UniProtKB-KW"/>
</dbReference>
<keyword evidence="2" id="KW-0723">Serine/threonine-protein kinase</keyword>
<accession>A0A445CTP8</accession>
<dbReference type="PANTHER" id="PTHR48005:SF16">
    <property type="entry name" value="MDIS1-INTERACTING RECEPTOR LIKE KINASE 2-LIKE ISOFORM X1"/>
    <property type="match status" value="1"/>
</dbReference>
<dbReference type="GO" id="GO:0005524">
    <property type="term" value="F:ATP binding"/>
    <property type="evidence" value="ECO:0007669"/>
    <property type="project" value="UniProtKB-KW"/>
</dbReference>
<dbReference type="SUPFAM" id="SSF56112">
    <property type="entry name" value="Protein kinase-like (PK-like)"/>
    <property type="match status" value="1"/>
</dbReference>
<keyword evidence="6" id="KW-0067">ATP-binding</keyword>
<comment type="catalytic activity">
    <reaction evidence="7">
        <text>L-threonyl-[protein] + ATP = O-phospho-L-threonyl-[protein] + ADP + H(+)</text>
        <dbReference type="Rhea" id="RHEA:46608"/>
        <dbReference type="Rhea" id="RHEA-COMP:11060"/>
        <dbReference type="Rhea" id="RHEA-COMP:11605"/>
        <dbReference type="ChEBI" id="CHEBI:15378"/>
        <dbReference type="ChEBI" id="CHEBI:30013"/>
        <dbReference type="ChEBI" id="CHEBI:30616"/>
        <dbReference type="ChEBI" id="CHEBI:61977"/>
        <dbReference type="ChEBI" id="CHEBI:456216"/>
        <dbReference type="EC" id="2.7.11.1"/>
    </reaction>
</comment>
<evidence type="ECO:0000256" key="4">
    <source>
        <dbReference type="ARBA" id="ARBA00022741"/>
    </source>
</evidence>
<evidence type="ECO:0000313" key="10">
    <source>
        <dbReference type="EMBL" id="RYR54264.1"/>
    </source>
</evidence>
<dbReference type="InterPro" id="IPR051420">
    <property type="entry name" value="Ser_Thr_Kinases_DiverseReg"/>
</dbReference>
<protein>
    <recommendedName>
        <fullName evidence="1">non-specific serine/threonine protein kinase</fullName>
        <ecNumber evidence="1">2.7.11.1</ecNumber>
    </recommendedName>
</protein>
<dbReference type="InterPro" id="IPR011009">
    <property type="entry name" value="Kinase-like_dom_sf"/>
</dbReference>
<reference evidence="10 11" key="1">
    <citation type="submission" date="2019-01" db="EMBL/GenBank/DDBJ databases">
        <title>Sequencing of cultivated peanut Arachis hypogaea provides insights into genome evolution and oil improvement.</title>
        <authorList>
            <person name="Chen X."/>
        </authorList>
    </citation>
    <scope>NUCLEOTIDE SEQUENCE [LARGE SCALE GENOMIC DNA]</scope>
    <source>
        <strain evidence="11">cv. Fuhuasheng</strain>
        <tissue evidence="10">Leaves</tissue>
    </source>
</reference>
<evidence type="ECO:0000256" key="6">
    <source>
        <dbReference type="ARBA" id="ARBA00022840"/>
    </source>
</evidence>
<comment type="catalytic activity">
    <reaction evidence="8">
        <text>L-seryl-[protein] + ATP = O-phospho-L-seryl-[protein] + ADP + H(+)</text>
        <dbReference type="Rhea" id="RHEA:17989"/>
        <dbReference type="Rhea" id="RHEA-COMP:9863"/>
        <dbReference type="Rhea" id="RHEA-COMP:11604"/>
        <dbReference type="ChEBI" id="CHEBI:15378"/>
        <dbReference type="ChEBI" id="CHEBI:29999"/>
        <dbReference type="ChEBI" id="CHEBI:30616"/>
        <dbReference type="ChEBI" id="CHEBI:83421"/>
        <dbReference type="ChEBI" id="CHEBI:456216"/>
        <dbReference type="EC" id="2.7.11.1"/>
    </reaction>
</comment>
<sequence length="84" mass="9967">MIGNTTTELQNPSFDKSFRNEVKMLSQIPHKNVVKLDGFCLHHRSLFLAYKYMERGSLFYTLNMDDEEAKELSWIKRVDIINRI</sequence>
<proteinExistence type="predicted"/>
<evidence type="ECO:0000313" key="11">
    <source>
        <dbReference type="Proteomes" id="UP000289738"/>
    </source>
</evidence>
<evidence type="ECO:0000256" key="5">
    <source>
        <dbReference type="ARBA" id="ARBA00022777"/>
    </source>
</evidence>
<dbReference type="PANTHER" id="PTHR48005">
    <property type="entry name" value="LEUCINE RICH REPEAT KINASE 2"/>
    <property type="match status" value="1"/>
</dbReference>
<keyword evidence="11" id="KW-1185">Reference proteome</keyword>
<keyword evidence="3" id="KW-0808">Transferase</keyword>
<evidence type="ECO:0000259" key="9">
    <source>
        <dbReference type="Pfam" id="PF07714"/>
    </source>
</evidence>
<dbReference type="Pfam" id="PF07714">
    <property type="entry name" value="PK_Tyr_Ser-Thr"/>
    <property type="match status" value="1"/>
</dbReference>
<evidence type="ECO:0000256" key="3">
    <source>
        <dbReference type="ARBA" id="ARBA00022679"/>
    </source>
</evidence>
<organism evidence="10 11">
    <name type="scientific">Arachis hypogaea</name>
    <name type="common">Peanut</name>
    <dbReference type="NCBI Taxonomy" id="3818"/>
    <lineage>
        <taxon>Eukaryota</taxon>
        <taxon>Viridiplantae</taxon>
        <taxon>Streptophyta</taxon>
        <taxon>Embryophyta</taxon>
        <taxon>Tracheophyta</taxon>
        <taxon>Spermatophyta</taxon>
        <taxon>Magnoliopsida</taxon>
        <taxon>eudicotyledons</taxon>
        <taxon>Gunneridae</taxon>
        <taxon>Pentapetalae</taxon>
        <taxon>rosids</taxon>
        <taxon>fabids</taxon>
        <taxon>Fabales</taxon>
        <taxon>Fabaceae</taxon>
        <taxon>Papilionoideae</taxon>
        <taxon>50 kb inversion clade</taxon>
        <taxon>dalbergioids sensu lato</taxon>
        <taxon>Dalbergieae</taxon>
        <taxon>Pterocarpus clade</taxon>
        <taxon>Arachis</taxon>
    </lineage>
</organism>
<gene>
    <name evidence="10" type="ORF">Ahy_A06g029525</name>
</gene>
<dbReference type="InterPro" id="IPR001245">
    <property type="entry name" value="Ser-Thr/Tyr_kinase_cat_dom"/>
</dbReference>
<dbReference type="AlphaFoldDB" id="A0A445CTP8"/>